<evidence type="ECO:0000313" key="1">
    <source>
        <dbReference type="EMBL" id="KAF2266205.1"/>
    </source>
</evidence>
<accession>A0A9P4N1K9</accession>
<gene>
    <name evidence="1" type="ORF">CC78DRAFT_578533</name>
</gene>
<keyword evidence="2" id="KW-1185">Reference proteome</keyword>
<dbReference type="Proteomes" id="UP000800093">
    <property type="component" value="Unassembled WGS sequence"/>
</dbReference>
<name>A0A9P4N1K9_9PLEO</name>
<protein>
    <submittedName>
        <fullName evidence="1">Uncharacterized protein</fullName>
    </submittedName>
</protein>
<proteinExistence type="predicted"/>
<dbReference type="AlphaFoldDB" id="A0A9P4N1K9"/>
<dbReference type="EMBL" id="ML986600">
    <property type="protein sequence ID" value="KAF2266205.1"/>
    <property type="molecule type" value="Genomic_DNA"/>
</dbReference>
<sequence length="134" mass="14434">MSKRCEDLRRWGLAWPSTEGYWIMADALLHACACVRACCLVSSSSLSWWRDKEQGPLPRGSSSSPQPLLALIPTATYSATVEYAHHGCHSRDCRQSVSSADGQALNCRNAHHSAAARVVQVTPASSPLPAALTS</sequence>
<evidence type="ECO:0000313" key="2">
    <source>
        <dbReference type="Proteomes" id="UP000800093"/>
    </source>
</evidence>
<organism evidence="1 2">
    <name type="scientific">Lojkania enalia</name>
    <dbReference type="NCBI Taxonomy" id="147567"/>
    <lineage>
        <taxon>Eukaryota</taxon>
        <taxon>Fungi</taxon>
        <taxon>Dikarya</taxon>
        <taxon>Ascomycota</taxon>
        <taxon>Pezizomycotina</taxon>
        <taxon>Dothideomycetes</taxon>
        <taxon>Pleosporomycetidae</taxon>
        <taxon>Pleosporales</taxon>
        <taxon>Pleosporales incertae sedis</taxon>
        <taxon>Lojkania</taxon>
    </lineage>
</organism>
<comment type="caution">
    <text evidence="1">The sequence shown here is derived from an EMBL/GenBank/DDBJ whole genome shotgun (WGS) entry which is preliminary data.</text>
</comment>
<reference evidence="2" key="1">
    <citation type="journal article" date="2020" name="Stud. Mycol.">
        <title>101 Dothideomycetes genomes: A test case for predicting lifestyles and emergence of pathogens.</title>
        <authorList>
            <person name="Haridas S."/>
            <person name="Albert R."/>
            <person name="Binder M."/>
            <person name="Bloem J."/>
            <person name="LaButti K."/>
            <person name="Salamov A."/>
            <person name="Andreopoulos B."/>
            <person name="Baker S."/>
            <person name="Barry K."/>
            <person name="Bills G."/>
            <person name="Bluhm B."/>
            <person name="Cannon C."/>
            <person name="Castanera R."/>
            <person name="Culley D."/>
            <person name="Daum C."/>
            <person name="Ezra D."/>
            <person name="Gonzalez J."/>
            <person name="Henrissat B."/>
            <person name="Kuo A."/>
            <person name="Liang C."/>
            <person name="Lipzen A."/>
            <person name="Lutzoni F."/>
            <person name="Magnuson J."/>
            <person name="Mondo S."/>
            <person name="Nolan M."/>
            <person name="Ohm R."/>
            <person name="Pangilinan J."/>
            <person name="Park H.-J."/>
            <person name="Ramirez L."/>
            <person name="Alfaro M."/>
            <person name="Sun H."/>
            <person name="Tritt A."/>
            <person name="Yoshinaga Y."/>
            <person name="Zwiers L.-H."/>
            <person name="Turgeon B."/>
            <person name="Goodwin S."/>
            <person name="Spatafora J."/>
            <person name="Crous P."/>
            <person name="Grigoriev I."/>
        </authorList>
    </citation>
    <scope>NUCLEOTIDE SEQUENCE [LARGE SCALE GENOMIC DNA]</scope>
    <source>
        <strain evidence="2">CBS 304.66</strain>
    </source>
</reference>